<dbReference type="SUPFAM" id="SSF53098">
    <property type="entry name" value="Ribonuclease H-like"/>
    <property type="match status" value="1"/>
</dbReference>
<dbReference type="Gene3D" id="3.30.420.10">
    <property type="entry name" value="Ribonuclease H-like superfamily/Ribonuclease H"/>
    <property type="match status" value="1"/>
</dbReference>
<comment type="caution">
    <text evidence="2">The sequence shown here is derived from an EMBL/GenBank/DDBJ whole genome shotgun (WGS) entry which is preliminary data.</text>
</comment>
<evidence type="ECO:0000313" key="2">
    <source>
        <dbReference type="EMBL" id="GEU38666.1"/>
    </source>
</evidence>
<dbReference type="InterPro" id="IPR050951">
    <property type="entry name" value="Retrovirus_Pol_polyprotein"/>
</dbReference>
<reference evidence="2" key="1">
    <citation type="journal article" date="2019" name="Sci. Rep.">
        <title>Draft genome of Tanacetum cinerariifolium, the natural source of mosquito coil.</title>
        <authorList>
            <person name="Yamashiro T."/>
            <person name="Shiraishi A."/>
            <person name="Satake H."/>
            <person name="Nakayama K."/>
        </authorList>
    </citation>
    <scope>NUCLEOTIDE SEQUENCE</scope>
</reference>
<keyword evidence="2" id="KW-0808">Transferase</keyword>
<dbReference type="EMBL" id="BKCJ010001080">
    <property type="protein sequence ID" value="GEU38666.1"/>
    <property type="molecule type" value="Genomic_DNA"/>
</dbReference>
<keyword evidence="2" id="KW-0695">RNA-directed DNA polymerase</keyword>
<gene>
    <name evidence="2" type="ORF">Tci_010644</name>
</gene>
<dbReference type="InterPro" id="IPR036397">
    <property type="entry name" value="RNaseH_sf"/>
</dbReference>
<dbReference type="AlphaFoldDB" id="A0A6L2JNY2"/>
<sequence length="689" mass="78131">MHKAFPLLVRKFPLPEGTSHCLKKNATARSKVMPLPEDCTAVIVKKKLSVKDDSFLKISTPCPALYSSSNHSYEAPENNPSTTTTSTTSGDKSGRTATLTTEDMQKKKNDVKARTTLLLSLPDEHQLRWAAILKTFGGNEATKKTKKNILKQQYENFKAEGLETLEQTFTRLQVIIGQLQFMGVEVEQNDLNQKFITSLAPEWLMHTIVWRNRSDLDTMSLDDLYNHLKEKSHFMVKEGIVLSHNISKNRIEVDKAKVEIIAKLPHPTTVKGIRSFLGHVDFYQQFIKDFLKIARTMTHLLEKDTPFFFSKECVLLLQEFTFKVIDTKGAENLAADHLSRLENPHQNVLDPKEINESFPLETLNMVSFRGNSSTIWFSDFANYHAGNFVVKGEAIDILKAYHYGPTGGHHGPNYTAKKFAKVMLKFSVTHRLATAYHPQTSGQVEALEHANFDLQTAGDHIKVQLNKLNELRDQAYKNSLIYKEKTKKLHDSKIKDRVFNIGDRVLLFNSRLKIFSADFDLEEEIRLIEKLLYDNSSPRPLEEIDSENSDAAIESFSPSLIHVEDSDSLMEEIDLSLTLDDSMLPGIKNDDYDSEGDILILEELLSNDSLPLPENESFHFDIPSSPRPPKKPPNDDEIEPNSGILTVKVVGEISKHYVHMPRLLPTQPTLASNQEKSPHLLSHRGLKAF</sequence>
<dbReference type="SUPFAM" id="SSF56672">
    <property type="entry name" value="DNA/RNA polymerases"/>
    <property type="match status" value="1"/>
</dbReference>
<feature type="region of interest" description="Disordered" evidence="1">
    <location>
        <begin position="615"/>
        <end position="641"/>
    </location>
</feature>
<protein>
    <submittedName>
        <fullName evidence="2">Reverse transcriptase domain-containing protein</fullName>
    </submittedName>
</protein>
<keyword evidence="2" id="KW-0548">Nucleotidyltransferase</keyword>
<dbReference type="InterPro" id="IPR012337">
    <property type="entry name" value="RNaseH-like_sf"/>
</dbReference>
<evidence type="ECO:0000256" key="1">
    <source>
        <dbReference type="SAM" id="MobiDB-lite"/>
    </source>
</evidence>
<dbReference type="GO" id="GO:0003676">
    <property type="term" value="F:nucleic acid binding"/>
    <property type="evidence" value="ECO:0007669"/>
    <property type="project" value="InterPro"/>
</dbReference>
<feature type="region of interest" description="Disordered" evidence="1">
    <location>
        <begin position="67"/>
        <end position="101"/>
    </location>
</feature>
<dbReference type="InterPro" id="IPR043502">
    <property type="entry name" value="DNA/RNA_pol_sf"/>
</dbReference>
<organism evidence="2">
    <name type="scientific">Tanacetum cinerariifolium</name>
    <name type="common">Dalmatian daisy</name>
    <name type="synonym">Chrysanthemum cinerariifolium</name>
    <dbReference type="NCBI Taxonomy" id="118510"/>
    <lineage>
        <taxon>Eukaryota</taxon>
        <taxon>Viridiplantae</taxon>
        <taxon>Streptophyta</taxon>
        <taxon>Embryophyta</taxon>
        <taxon>Tracheophyta</taxon>
        <taxon>Spermatophyta</taxon>
        <taxon>Magnoliopsida</taxon>
        <taxon>eudicotyledons</taxon>
        <taxon>Gunneridae</taxon>
        <taxon>Pentapetalae</taxon>
        <taxon>asterids</taxon>
        <taxon>campanulids</taxon>
        <taxon>Asterales</taxon>
        <taxon>Asteraceae</taxon>
        <taxon>Asteroideae</taxon>
        <taxon>Anthemideae</taxon>
        <taxon>Anthemidinae</taxon>
        <taxon>Tanacetum</taxon>
    </lineage>
</organism>
<dbReference type="GO" id="GO:0003964">
    <property type="term" value="F:RNA-directed DNA polymerase activity"/>
    <property type="evidence" value="ECO:0007669"/>
    <property type="project" value="UniProtKB-KW"/>
</dbReference>
<dbReference type="InterPro" id="IPR043128">
    <property type="entry name" value="Rev_trsase/Diguanyl_cyclase"/>
</dbReference>
<dbReference type="PANTHER" id="PTHR37984">
    <property type="entry name" value="PROTEIN CBG26694"/>
    <property type="match status" value="1"/>
</dbReference>
<name>A0A6L2JNY2_TANCI</name>
<dbReference type="Gene3D" id="3.30.70.270">
    <property type="match status" value="1"/>
</dbReference>
<proteinExistence type="predicted"/>
<feature type="region of interest" description="Disordered" evidence="1">
    <location>
        <begin position="668"/>
        <end position="689"/>
    </location>
</feature>
<accession>A0A6L2JNY2</accession>
<dbReference type="PANTHER" id="PTHR37984:SF5">
    <property type="entry name" value="PROTEIN NYNRIN-LIKE"/>
    <property type="match status" value="1"/>
</dbReference>
<dbReference type="Pfam" id="PF14223">
    <property type="entry name" value="Retrotran_gag_2"/>
    <property type="match status" value="1"/>
</dbReference>